<name>A0A7V3PS30_UNCW3</name>
<sequence length="201" mass="21866">MCIRLVFSVLFTVALAKGGSGSIEPRSHSSAVAVFVPHELFRDDEFDAVVRILERAKIPVAIVSSDTTAAQGIDGLTIKPEQTLTEINPNDFSALVLVDGSGIVVYWNDSLLWRVCAEFAAAGRFVVGIELAPLVFARAGLLKNRTATVYPDFYCINMLKENGARHRFEDVVVDGCILTASKAEHTGKVIRLLVNFLTKGN</sequence>
<evidence type="ECO:0000313" key="2">
    <source>
        <dbReference type="EMBL" id="HGD12461.1"/>
    </source>
</evidence>
<dbReference type="Gene3D" id="3.40.50.880">
    <property type="match status" value="1"/>
</dbReference>
<dbReference type="PANTHER" id="PTHR48094:SF12">
    <property type="entry name" value="PARKINSON DISEASE PROTEIN 7 HOMOLOG"/>
    <property type="match status" value="1"/>
</dbReference>
<dbReference type="InterPro" id="IPR050325">
    <property type="entry name" value="Prot/Nucl_acid_deglycase"/>
</dbReference>
<dbReference type="InterPro" id="IPR002818">
    <property type="entry name" value="DJ-1/PfpI"/>
</dbReference>
<proteinExistence type="predicted"/>
<dbReference type="SUPFAM" id="SSF52317">
    <property type="entry name" value="Class I glutamine amidotransferase-like"/>
    <property type="match status" value="1"/>
</dbReference>
<dbReference type="Pfam" id="PF01965">
    <property type="entry name" value="DJ-1_PfpI"/>
    <property type="match status" value="1"/>
</dbReference>
<protein>
    <recommendedName>
        <fullName evidence="1">DJ-1/PfpI domain-containing protein</fullName>
    </recommendedName>
</protein>
<gene>
    <name evidence="2" type="ORF">ENX16_00015</name>
</gene>
<evidence type="ECO:0000259" key="1">
    <source>
        <dbReference type="Pfam" id="PF01965"/>
    </source>
</evidence>
<accession>A0A7V3PS30</accession>
<organism evidence="2">
    <name type="scientific">candidate division WOR-3 bacterium</name>
    <dbReference type="NCBI Taxonomy" id="2052148"/>
    <lineage>
        <taxon>Bacteria</taxon>
        <taxon>Bacteria division WOR-3</taxon>
    </lineage>
</organism>
<dbReference type="AlphaFoldDB" id="A0A7V3PS30"/>
<dbReference type="PANTHER" id="PTHR48094">
    <property type="entry name" value="PROTEIN/NUCLEIC ACID DEGLYCASE DJ-1-RELATED"/>
    <property type="match status" value="1"/>
</dbReference>
<dbReference type="GO" id="GO:0005737">
    <property type="term" value="C:cytoplasm"/>
    <property type="evidence" value="ECO:0007669"/>
    <property type="project" value="TreeGrafter"/>
</dbReference>
<dbReference type="InterPro" id="IPR029062">
    <property type="entry name" value="Class_I_gatase-like"/>
</dbReference>
<reference evidence="2" key="1">
    <citation type="journal article" date="2020" name="mSystems">
        <title>Genome- and Community-Level Interaction Insights into Carbon Utilization and Element Cycling Functions of Hydrothermarchaeota in Hydrothermal Sediment.</title>
        <authorList>
            <person name="Zhou Z."/>
            <person name="Liu Y."/>
            <person name="Xu W."/>
            <person name="Pan J."/>
            <person name="Luo Z.H."/>
            <person name="Li M."/>
        </authorList>
    </citation>
    <scope>NUCLEOTIDE SEQUENCE [LARGE SCALE GENOMIC DNA]</scope>
    <source>
        <strain evidence="2">SpSt-914</strain>
    </source>
</reference>
<comment type="caution">
    <text evidence="2">The sequence shown here is derived from an EMBL/GenBank/DDBJ whole genome shotgun (WGS) entry which is preliminary data.</text>
</comment>
<feature type="domain" description="DJ-1/PfpI" evidence="1">
    <location>
        <begin position="32"/>
        <end position="185"/>
    </location>
</feature>
<dbReference type="EMBL" id="DTMZ01000001">
    <property type="protein sequence ID" value="HGD12461.1"/>
    <property type="molecule type" value="Genomic_DNA"/>
</dbReference>